<dbReference type="EMBL" id="UINC01068412">
    <property type="protein sequence ID" value="SVC01022.1"/>
    <property type="molecule type" value="Genomic_DNA"/>
</dbReference>
<reference evidence="1" key="1">
    <citation type="submission" date="2018-05" db="EMBL/GenBank/DDBJ databases">
        <authorList>
            <person name="Lanie J.A."/>
            <person name="Ng W.-L."/>
            <person name="Kazmierczak K.M."/>
            <person name="Andrzejewski T.M."/>
            <person name="Davidsen T.M."/>
            <person name="Wayne K.J."/>
            <person name="Tettelin H."/>
            <person name="Glass J.I."/>
            <person name="Rusch D."/>
            <person name="Podicherti R."/>
            <person name="Tsui H.-C.T."/>
            <person name="Winkler M.E."/>
        </authorList>
    </citation>
    <scope>NUCLEOTIDE SEQUENCE</scope>
</reference>
<sequence length="46" mass="5140">MNRLQIKTDKSNKLIYSILSISYLCLSFDPALANPSHGLSLYGSEH</sequence>
<accession>A0A382IP23</accession>
<proteinExistence type="predicted"/>
<organism evidence="1">
    <name type="scientific">marine metagenome</name>
    <dbReference type="NCBI Taxonomy" id="408172"/>
    <lineage>
        <taxon>unclassified sequences</taxon>
        <taxon>metagenomes</taxon>
        <taxon>ecological metagenomes</taxon>
    </lineage>
</organism>
<dbReference type="AlphaFoldDB" id="A0A382IP23"/>
<protein>
    <submittedName>
        <fullName evidence="1">Uncharacterized protein</fullName>
    </submittedName>
</protein>
<gene>
    <name evidence="1" type="ORF">METZ01_LOCUS253876</name>
</gene>
<name>A0A382IP23_9ZZZZ</name>
<feature type="non-terminal residue" evidence="1">
    <location>
        <position position="46"/>
    </location>
</feature>
<evidence type="ECO:0000313" key="1">
    <source>
        <dbReference type="EMBL" id="SVC01022.1"/>
    </source>
</evidence>